<evidence type="ECO:0000256" key="3">
    <source>
        <dbReference type="ARBA" id="ARBA00023163"/>
    </source>
</evidence>
<dbReference type="Pfam" id="PF13377">
    <property type="entry name" value="Peripla_BP_3"/>
    <property type="match status" value="1"/>
</dbReference>
<dbReference type="SUPFAM" id="SSF53822">
    <property type="entry name" value="Periplasmic binding protein-like I"/>
    <property type="match status" value="1"/>
</dbReference>
<dbReference type="InterPro" id="IPR028082">
    <property type="entry name" value="Peripla_BP_I"/>
</dbReference>
<dbReference type="Proteomes" id="UP001501490">
    <property type="component" value="Unassembled WGS sequence"/>
</dbReference>
<keyword evidence="6" id="KW-1185">Reference proteome</keyword>
<keyword evidence="1" id="KW-0805">Transcription regulation</keyword>
<keyword evidence="3" id="KW-0804">Transcription</keyword>
<reference evidence="6" key="1">
    <citation type="journal article" date="2019" name="Int. J. Syst. Evol. Microbiol.">
        <title>The Global Catalogue of Microorganisms (GCM) 10K type strain sequencing project: providing services to taxonomists for standard genome sequencing and annotation.</title>
        <authorList>
            <consortium name="The Broad Institute Genomics Platform"/>
            <consortium name="The Broad Institute Genome Sequencing Center for Infectious Disease"/>
            <person name="Wu L."/>
            <person name="Ma J."/>
        </authorList>
    </citation>
    <scope>NUCLEOTIDE SEQUENCE [LARGE SCALE GENOMIC DNA]</scope>
    <source>
        <strain evidence="6">JCM 16929</strain>
    </source>
</reference>
<dbReference type="CDD" id="cd01392">
    <property type="entry name" value="HTH_LacI"/>
    <property type="match status" value="1"/>
</dbReference>
<keyword evidence="2" id="KW-0238">DNA-binding</keyword>
<organism evidence="5 6">
    <name type="scientific">Microlunatus ginsengisoli</name>
    <dbReference type="NCBI Taxonomy" id="363863"/>
    <lineage>
        <taxon>Bacteria</taxon>
        <taxon>Bacillati</taxon>
        <taxon>Actinomycetota</taxon>
        <taxon>Actinomycetes</taxon>
        <taxon>Propionibacteriales</taxon>
        <taxon>Propionibacteriaceae</taxon>
        <taxon>Microlunatus</taxon>
    </lineage>
</organism>
<dbReference type="InterPro" id="IPR010982">
    <property type="entry name" value="Lambda_DNA-bd_dom_sf"/>
</dbReference>
<dbReference type="SMART" id="SM00354">
    <property type="entry name" value="HTH_LACI"/>
    <property type="match status" value="1"/>
</dbReference>
<comment type="caution">
    <text evidence="5">The sequence shown here is derived from an EMBL/GenBank/DDBJ whole genome shotgun (WGS) entry which is preliminary data.</text>
</comment>
<name>A0ABP6ZQX5_9ACTN</name>
<evidence type="ECO:0000256" key="2">
    <source>
        <dbReference type="ARBA" id="ARBA00023125"/>
    </source>
</evidence>
<dbReference type="PROSITE" id="PS50932">
    <property type="entry name" value="HTH_LACI_2"/>
    <property type="match status" value="1"/>
</dbReference>
<dbReference type="Gene3D" id="3.40.50.2300">
    <property type="match status" value="2"/>
</dbReference>
<evidence type="ECO:0000313" key="6">
    <source>
        <dbReference type="Proteomes" id="UP001501490"/>
    </source>
</evidence>
<proteinExistence type="predicted"/>
<evidence type="ECO:0000259" key="4">
    <source>
        <dbReference type="PROSITE" id="PS50932"/>
    </source>
</evidence>
<dbReference type="SUPFAM" id="SSF47413">
    <property type="entry name" value="lambda repressor-like DNA-binding domains"/>
    <property type="match status" value="1"/>
</dbReference>
<feature type="domain" description="HTH lacI-type" evidence="4">
    <location>
        <begin position="4"/>
        <end position="59"/>
    </location>
</feature>
<dbReference type="RefSeq" id="WP_344803336.1">
    <property type="nucleotide sequence ID" value="NZ_BAABAB010000010.1"/>
</dbReference>
<dbReference type="EMBL" id="BAABAB010000010">
    <property type="protein sequence ID" value="GAA3615470.1"/>
    <property type="molecule type" value="Genomic_DNA"/>
</dbReference>
<evidence type="ECO:0000256" key="1">
    <source>
        <dbReference type="ARBA" id="ARBA00023015"/>
    </source>
</evidence>
<dbReference type="InterPro" id="IPR046335">
    <property type="entry name" value="LacI/GalR-like_sensor"/>
</dbReference>
<dbReference type="InterPro" id="IPR000843">
    <property type="entry name" value="HTH_LacI"/>
</dbReference>
<accession>A0ABP6ZQX5</accession>
<evidence type="ECO:0000313" key="5">
    <source>
        <dbReference type="EMBL" id="GAA3615470.1"/>
    </source>
</evidence>
<protein>
    <submittedName>
        <fullName evidence="5">Substrate-binding domain-containing protein</fullName>
    </submittedName>
</protein>
<dbReference type="PANTHER" id="PTHR30146">
    <property type="entry name" value="LACI-RELATED TRANSCRIPTIONAL REPRESSOR"/>
    <property type="match status" value="1"/>
</dbReference>
<sequence>MGRVTAKTVAEAVGVSVATVSNAYNRPGQLSAELRAKILATAEELGYAGPDAAARALRSGRTDAVGVLLTERLSYAFSDPYAIGFLAGLAEVVEQRGTSIVLIPLPWTSDDSDPEPDLVTVRQAAIDAMTTLCVADDHPARVLARTRGIRLVGTNISDDPDESWVAVDDEAAGRRLGEELVRLGHRRIVVVADTNAPAGSPARRLPMAAIDCIDCAARLRGLQAVMPKELIVVSAGHNATASGASAARWILDHVIDGPDAPTAMVGLSDVIALGALDVFRAEDIEVPGRLSVIGFDDIPAAAPAGLTTMRQPIGGKGRLVGELLLDPEATPRQVLLPMELVARSTTGPAAG</sequence>
<dbReference type="CDD" id="cd06279">
    <property type="entry name" value="PBP1_LacI-like"/>
    <property type="match status" value="1"/>
</dbReference>
<dbReference type="Pfam" id="PF00356">
    <property type="entry name" value="LacI"/>
    <property type="match status" value="1"/>
</dbReference>
<dbReference type="Gene3D" id="1.10.260.40">
    <property type="entry name" value="lambda repressor-like DNA-binding domains"/>
    <property type="match status" value="1"/>
</dbReference>
<dbReference type="PANTHER" id="PTHR30146:SF138">
    <property type="entry name" value="TRANSCRIPTIONAL REGULATORY PROTEIN"/>
    <property type="match status" value="1"/>
</dbReference>
<gene>
    <name evidence="5" type="ORF">GCM10022236_16860</name>
</gene>